<dbReference type="KEGG" id="cfm:BJL90_19540"/>
<evidence type="ECO:0000256" key="2">
    <source>
        <dbReference type="ARBA" id="ARBA00022692"/>
    </source>
</evidence>
<evidence type="ECO:0000313" key="6">
    <source>
        <dbReference type="EMBL" id="AOY77860.1"/>
    </source>
</evidence>
<reference evidence="6 8" key="1">
    <citation type="submission" date="2016-10" db="EMBL/GenBank/DDBJ databases">
        <title>Complete Genome Sequence of Acetogen Clostridium formicoaceticum ATCC 27076.</title>
        <authorList>
            <person name="Bao T."/>
            <person name="Cheng C."/>
            <person name="Zhao J."/>
            <person name="Yang S.-T."/>
            <person name="Wang J."/>
            <person name="Wang M."/>
        </authorList>
    </citation>
    <scope>NUCLEOTIDE SEQUENCE [LARGE SCALE GENOMIC DNA]</scope>
    <source>
        <strain evidence="6 8">ATCC 27076</strain>
    </source>
</reference>
<keyword evidence="4 5" id="KW-0472">Membrane</keyword>
<evidence type="ECO:0000256" key="3">
    <source>
        <dbReference type="ARBA" id="ARBA00022989"/>
    </source>
</evidence>
<feature type="transmembrane region" description="Helical" evidence="5">
    <location>
        <begin position="241"/>
        <end position="259"/>
    </location>
</feature>
<evidence type="ECO:0000313" key="9">
    <source>
        <dbReference type="Proteomes" id="UP000192478"/>
    </source>
</evidence>
<organism evidence="7 9">
    <name type="scientific">Clostridium formicaceticum</name>
    <dbReference type="NCBI Taxonomy" id="1497"/>
    <lineage>
        <taxon>Bacteria</taxon>
        <taxon>Bacillati</taxon>
        <taxon>Bacillota</taxon>
        <taxon>Clostridia</taxon>
        <taxon>Eubacteriales</taxon>
        <taxon>Clostridiaceae</taxon>
        <taxon>Clostridium</taxon>
    </lineage>
</organism>
<dbReference type="AlphaFoldDB" id="A0AAC9RMS4"/>
<feature type="transmembrane region" description="Helical" evidence="5">
    <location>
        <begin position="81"/>
        <end position="99"/>
    </location>
</feature>
<dbReference type="Pfam" id="PF01925">
    <property type="entry name" value="TauE"/>
    <property type="match status" value="2"/>
</dbReference>
<feature type="transmembrane region" description="Helical" evidence="5">
    <location>
        <begin position="39"/>
        <end position="61"/>
    </location>
</feature>
<comment type="subcellular location">
    <subcellularLocation>
        <location evidence="5">Cell membrane</location>
        <topology evidence="5">Multi-pass membrane protein</topology>
    </subcellularLocation>
    <subcellularLocation>
        <location evidence="1">Membrane</location>
        <topology evidence="1">Multi-pass membrane protein</topology>
    </subcellularLocation>
</comment>
<sequence length="308" mass="33695">MTPVKIILGILILLSSRFLVIFIKDYVRFYREGKLEKVNIIFTSILAFIVNFLDALGIGSYASSTAVFKFTGMVKDKQIPGTLNVATMMPVLFQALIFITIIQVDIFTMITIIVCTMIGSYIGASIVSKLPERKIQIGMGFGLFAVAITMVLQILNIMPPGGNVTYLSGIKLGIAWVGAFILGITNCIGIGVYAPMMALLLSLGMSPIVIFPIMMGSCAFFQTICGTKFVQEGQYNRQVSMIYSTVGVVGVLVAAYIVKTLPVEILKKLVVAVVIYTSANMFRSAFKSPKHEIEEIENVEPETTHVSR</sequence>
<feature type="transmembrane region" description="Helical" evidence="5">
    <location>
        <begin position="139"/>
        <end position="158"/>
    </location>
</feature>
<feature type="transmembrane region" description="Helical" evidence="5">
    <location>
        <begin position="106"/>
        <end position="127"/>
    </location>
</feature>
<gene>
    <name evidence="6" type="ORF">BJL90_19540</name>
    <name evidence="7" type="ORF">CLFO_28800</name>
</gene>
<feature type="transmembrane region" description="Helical" evidence="5">
    <location>
        <begin position="170"/>
        <end position="193"/>
    </location>
</feature>
<dbReference type="PANTHER" id="PTHR43483">
    <property type="entry name" value="MEMBRANE TRANSPORTER PROTEIN HI_0806-RELATED"/>
    <property type="match status" value="1"/>
</dbReference>
<evidence type="ECO:0000256" key="4">
    <source>
        <dbReference type="ARBA" id="ARBA00023136"/>
    </source>
</evidence>
<feature type="transmembrane region" description="Helical" evidence="5">
    <location>
        <begin position="6"/>
        <end position="27"/>
    </location>
</feature>
<feature type="transmembrane region" description="Helical" evidence="5">
    <location>
        <begin position="199"/>
        <end position="221"/>
    </location>
</feature>
<evidence type="ECO:0000256" key="1">
    <source>
        <dbReference type="ARBA" id="ARBA00004141"/>
    </source>
</evidence>
<dbReference type="GO" id="GO:0005886">
    <property type="term" value="C:plasma membrane"/>
    <property type="evidence" value="ECO:0007669"/>
    <property type="project" value="UniProtKB-SubCell"/>
</dbReference>
<dbReference type="Proteomes" id="UP000192478">
    <property type="component" value="Chromosome"/>
</dbReference>
<dbReference type="EMBL" id="CP020559">
    <property type="protein sequence ID" value="ARE88477.1"/>
    <property type="molecule type" value="Genomic_DNA"/>
</dbReference>
<protein>
    <recommendedName>
        <fullName evidence="5">Probable membrane transporter protein</fullName>
    </recommendedName>
</protein>
<dbReference type="InterPro" id="IPR002781">
    <property type="entry name" value="TM_pro_TauE-like"/>
</dbReference>
<accession>A0AAC9RMS4</accession>
<dbReference type="EMBL" id="CP017603">
    <property type="protein sequence ID" value="AOY77860.1"/>
    <property type="molecule type" value="Genomic_DNA"/>
</dbReference>
<evidence type="ECO:0000313" key="8">
    <source>
        <dbReference type="Proteomes" id="UP000177894"/>
    </source>
</evidence>
<reference evidence="7 9" key="2">
    <citation type="submission" date="2017-03" db="EMBL/GenBank/DDBJ databases">
        <title>Complete sequence of Clostridium formicaceticum DSM 92.</title>
        <authorList>
            <person name="Poehlein A."/>
            <person name="Karl M."/>
            <person name="Bengelsdorf F.R."/>
            <person name="Duerre P."/>
            <person name="Daniel R."/>
        </authorList>
    </citation>
    <scope>NUCLEOTIDE SEQUENCE [LARGE SCALE GENOMIC DNA]</scope>
    <source>
        <strain evidence="7 9">DSM 92</strain>
    </source>
</reference>
<keyword evidence="2 5" id="KW-0812">Transmembrane</keyword>
<keyword evidence="8" id="KW-1185">Reference proteome</keyword>
<keyword evidence="5" id="KW-1003">Cell membrane</keyword>
<name>A0AAC9RMS4_9CLOT</name>
<dbReference type="RefSeq" id="WP_070972152.1">
    <property type="nucleotide sequence ID" value="NZ_CP017603.1"/>
</dbReference>
<evidence type="ECO:0000313" key="7">
    <source>
        <dbReference type="EMBL" id="ARE88477.1"/>
    </source>
</evidence>
<dbReference type="Proteomes" id="UP000177894">
    <property type="component" value="Chromosome"/>
</dbReference>
<comment type="similarity">
    <text evidence="5">Belongs to the 4-toluene sulfonate uptake permease (TSUP) (TC 2.A.102) family.</text>
</comment>
<proteinExistence type="inferred from homology"/>
<dbReference type="PANTHER" id="PTHR43483:SF3">
    <property type="entry name" value="MEMBRANE TRANSPORTER PROTEIN HI_0806-RELATED"/>
    <property type="match status" value="1"/>
</dbReference>
<keyword evidence="3 5" id="KW-1133">Transmembrane helix</keyword>
<evidence type="ECO:0000256" key="5">
    <source>
        <dbReference type="RuleBase" id="RU363041"/>
    </source>
</evidence>